<protein>
    <submittedName>
        <fullName evidence="10">Cbb3-type cytochrome c oxidase subunit CcoP2</fullName>
    </submittedName>
</protein>
<evidence type="ECO:0000259" key="9">
    <source>
        <dbReference type="PROSITE" id="PS51007"/>
    </source>
</evidence>
<feature type="domain" description="Cytochrome c" evidence="9">
    <location>
        <begin position="102"/>
        <end position="181"/>
    </location>
</feature>
<evidence type="ECO:0000256" key="5">
    <source>
        <dbReference type="ARBA" id="ARBA00023004"/>
    </source>
</evidence>
<evidence type="ECO:0000256" key="1">
    <source>
        <dbReference type="ARBA" id="ARBA00022448"/>
    </source>
</evidence>
<dbReference type="Gene3D" id="6.10.280.130">
    <property type="match status" value="1"/>
</dbReference>
<evidence type="ECO:0000256" key="2">
    <source>
        <dbReference type="ARBA" id="ARBA00022617"/>
    </source>
</evidence>
<evidence type="ECO:0000256" key="4">
    <source>
        <dbReference type="ARBA" id="ARBA00022982"/>
    </source>
</evidence>
<dbReference type="SUPFAM" id="SSF46626">
    <property type="entry name" value="Cytochrome c"/>
    <property type="match status" value="1"/>
</dbReference>
<keyword evidence="8" id="KW-0812">Transmembrane</keyword>
<name>A0A5C5Y500_9PLAN</name>
<dbReference type="GO" id="GO:0005506">
    <property type="term" value="F:iron ion binding"/>
    <property type="evidence" value="ECO:0007669"/>
    <property type="project" value="InterPro"/>
</dbReference>
<dbReference type="PANTHER" id="PTHR33751">
    <property type="entry name" value="CBB3-TYPE CYTOCHROME C OXIDASE SUBUNIT FIXP"/>
    <property type="match status" value="1"/>
</dbReference>
<dbReference type="GO" id="GO:0009055">
    <property type="term" value="F:electron transfer activity"/>
    <property type="evidence" value="ECO:0007669"/>
    <property type="project" value="InterPro"/>
</dbReference>
<evidence type="ECO:0000256" key="6">
    <source>
        <dbReference type="PROSITE-ProRule" id="PRU00433"/>
    </source>
</evidence>
<keyword evidence="5 6" id="KW-0408">Iron</keyword>
<dbReference type="PANTHER" id="PTHR33751:SF1">
    <property type="entry name" value="CBB3-TYPE CYTOCHROME C OXIDASE SUBUNIT FIXP"/>
    <property type="match status" value="1"/>
</dbReference>
<reference evidence="10 11" key="1">
    <citation type="submission" date="2019-02" db="EMBL/GenBank/DDBJ databases">
        <title>Deep-cultivation of Planctomycetes and their phenomic and genomic characterization uncovers novel biology.</title>
        <authorList>
            <person name="Wiegand S."/>
            <person name="Jogler M."/>
            <person name="Boedeker C."/>
            <person name="Pinto D."/>
            <person name="Vollmers J."/>
            <person name="Rivas-Marin E."/>
            <person name="Kohn T."/>
            <person name="Peeters S.H."/>
            <person name="Heuer A."/>
            <person name="Rast P."/>
            <person name="Oberbeckmann S."/>
            <person name="Bunk B."/>
            <person name="Jeske O."/>
            <person name="Meyerdierks A."/>
            <person name="Storesund J.E."/>
            <person name="Kallscheuer N."/>
            <person name="Luecker S."/>
            <person name="Lage O.M."/>
            <person name="Pohl T."/>
            <person name="Merkel B.J."/>
            <person name="Hornburger P."/>
            <person name="Mueller R.-W."/>
            <person name="Bruemmer F."/>
            <person name="Labrenz M."/>
            <person name="Spormann A.M."/>
            <person name="Op Den Camp H."/>
            <person name="Overmann J."/>
            <person name="Amann R."/>
            <person name="Jetten M.S.M."/>
            <person name="Mascher T."/>
            <person name="Medema M.H."/>
            <person name="Devos D.P."/>
            <person name="Kaster A.-K."/>
            <person name="Ovreas L."/>
            <person name="Rohde M."/>
            <person name="Galperin M.Y."/>
            <person name="Jogler C."/>
        </authorList>
    </citation>
    <scope>NUCLEOTIDE SEQUENCE [LARGE SCALE GENOMIC DNA]</scope>
    <source>
        <strain evidence="10 11">Pan14r</strain>
    </source>
</reference>
<dbReference type="InterPro" id="IPR036909">
    <property type="entry name" value="Cyt_c-like_dom_sf"/>
</dbReference>
<feature type="transmembrane region" description="Helical" evidence="8">
    <location>
        <begin position="37"/>
        <end position="55"/>
    </location>
</feature>
<evidence type="ECO:0000256" key="7">
    <source>
        <dbReference type="SAM" id="MobiDB-lite"/>
    </source>
</evidence>
<dbReference type="GO" id="GO:0020037">
    <property type="term" value="F:heme binding"/>
    <property type="evidence" value="ECO:0007669"/>
    <property type="project" value="InterPro"/>
</dbReference>
<dbReference type="Gene3D" id="1.10.760.10">
    <property type="entry name" value="Cytochrome c-like domain"/>
    <property type="match status" value="1"/>
</dbReference>
<dbReference type="PROSITE" id="PS51007">
    <property type="entry name" value="CYTC"/>
    <property type="match status" value="1"/>
</dbReference>
<keyword evidence="11" id="KW-1185">Reference proteome</keyword>
<keyword evidence="2 6" id="KW-0349">Heme</keyword>
<evidence type="ECO:0000313" key="10">
    <source>
        <dbReference type="EMBL" id="TWT70747.1"/>
    </source>
</evidence>
<dbReference type="InterPro" id="IPR009056">
    <property type="entry name" value="Cyt_c-like_dom"/>
</dbReference>
<keyword evidence="1" id="KW-0813">Transport</keyword>
<evidence type="ECO:0000256" key="3">
    <source>
        <dbReference type="ARBA" id="ARBA00022723"/>
    </source>
</evidence>
<evidence type="ECO:0000256" key="8">
    <source>
        <dbReference type="SAM" id="Phobius"/>
    </source>
</evidence>
<dbReference type="PRINTS" id="PR00605">
    <property type="entry name" value="CYTCHROMECIC"/>
</dbReference>
<keyword evidence="4" id="KW-0249">Electron transport</keyword>
<dbReference type="Proteomes" id="UP000317238">
    <property type="component" value="Unassembled WGS sequence"/>
</dbReference>
<keyword evidence="8" id="KW-0472">Membrane</keyword>
<gene>
    <name evidence="10" type="primary">ccoP2</name>
    <name evidence="10" type="ORF">Pan14r_30550</name>
</gene>
<accession>A0A5C5Y500</accession>
<dbReference type="OrthoDB" id="7933886at2"/>
<dbReference type="InterPro" id="IPR050597">
    <property type="entry name" value="Cytochrome_c_Oxidase_Subunit"/>
</dbReference>
<comment type="caution">
    <text evidence="10">The sequence shown here is derived from an EMBL/GenBank/DDBJ whole genome shotgun (WGS) entry which is preliminary data.</text>
</comment>
<dbReference type="EMBL" id="SJPL01000001">
    <property type="protein sequence ID" value="TWT70747.1"/>
    <property type="molecule type" value="Genomic_DNA"/>
</dbReference>
<feature type="region of interest" description="Disordered" evidence="7">
    <location>
        <begin position="185"/>
        <end position="209"/>
    </location>
</feature>
<dbReference type="Pfam" id="PF13442">
    <property type="entry name" value="Cytochrome_CBB3"/>
    <property type="match status" value="1"/>
</dbReference>
<dbReference type="Pfam" id="PF14715">
    <property type="entry name" value="FixP_N"/>
    <property type="match status" value="1"/>
</dbReference>
<organism evidence="10 11">
    <name type="scientific">Crateriforma conspicua</name>
    <dbReference type="NCBI Taxonomy" id="2527996"/>
    <lineage>
        <taxon>Bacteria</taxon>
        <taxon>Pseudomonadati</taxon>
        <taxon>Planctomycetota</taxon>
        <taxon>Planctomycetia</taxon>
        <taxon>Planctomycetales</taxon>
        <taxon>Planctomycetaceae</taxon>
        <taxon>Crateriforma</taxon>
    </lineage>
</organism>
<evidence type="ECO:0000313" key="11">
    <source>
        <dbReference type="Proteomes" id="UP000317238"/>
    </source>
</evidence>
<dbReference type="InterPro" id="IPR032858">
    <property type="entry name" value="CcoP_N"/>
</dbReference>
<dbReference type="InterPro" id="IPR038414">
    <property type="entry name" value="CcoP_N_sf"/>
</dbReference>
<keyword evidence="3 6" id="KW-0479">Metal-binding</keyword>
<dbReference type="RefSeq" id="WP_146439463.1">
    <property type="nucleotide sequence ID" value="NZ_SJPL01000001.1"/>
</dbReference>
<sequence>MSSVTPETSDTGAIPDDPLTGHSYDGIQEFDNPLPGWWKWLFVGSMLFSPPYFFYFHSGVESRTRAASYDRDLAENLQLQFAEIGELKADRETVVKFLYKPNWLQVGKVVFKTNCQSCHGADGGGLVGPNLTDDHYKNIREIEDIIGVLQNGAAAGAMPAWKNRLSTNELVLAASYVASMRGTEAANPKAPEGNVIAPWPDPPAESDAQ</sequence>
<dbReference type="AlphaFoldDB" id="A0A5C5Y500"/>
<keyword evidence="8" id="KW-1133">Transmembrane helix</keyword>
<dbReference type="InterPro" id="IPR008168">
    <property type="entry name" value="Cyt_C_IC"/>
</dbReference>
<proteinExistence type="predicted"/>